<keyword evidence="3" id="KW-0408">Iron</keyword>
<dbReference type="Proteomes" id="UP000323337">
    <property type="component" value="Unassembled WGS sequence"/>
</dbReference>
<dbReference type="InterPro" id="IPR006656">
    <property type="entry name" value="Mopterin_OxRdtase"/>
</dbReference>
<dbReference type="RefSeq" id="WP_303699874.1">
    <property type="nucleotide sequence ID" value="NZ_VSIV01000004.1"/>
</dbReference>
<evidence type="ECO:0000259" key="5">
    <source>
        <dbReference type="Pfam" id="PF00384"/>
    </source>
</evidence>
<keyword evidence="4" id="KW-0411">Iron-sulfur</keyword>
<comment type="caution">
    <text evidence="7">The sequence shown here is derived from an EMBL/GenBank/DDBJ whole genome shotgun (WGS) entry which is preliminary data.</text>
</comment>
<keyword evidence="2" id="KW-0479">Metal-binding</keyword>
<feature type="domain" description="Molybdopterin dinucleotide-binding" evidence="6">
    <location>
        <begin position="448"/>
        <end position="532"/>
    </location>
</feature>
<dbReference type="GO" id="GO:0016491">
    <property type="term" value="F:oxidoreductase activity"/>
    <property type="evidence" value="ECO:0007669"/>
    <property type="project" value="InterPro"/>
</dbReference>
<evidence type="ECO:0000256" key="2">
    <source>
        <dbReference type="ARBA" id="ARBA00022723"/>
    </source>
</evidence>
<evidence type="ECO:0000256" key="1">
    <source>
        <dbReference type="ARBA" id="ARBA00010312"/>
    </source>
</evidence>
<dbReference type="GO" id="GO:0043546">
    <property type="term" value="F:molybdopterin cofactor binding"/>
    <property type="evidence" value="ECO:0007669"/>
    <property type="project" value="InterPro"/>
</dbReference>
<protein>
    <submittedName>
        <fullName evidence="7">Molybdopterin-dependent oxidoreductase</fullName>
    </submittedName>
</protein>
<dbReference type="InterPro" id="IPR050612">
    <property type="entry name" value="Prok_Mopterin_Oxidored"/>
</dbReference>
<sequence length="557" mass="63388">MLSYCSKDCPDLCSFDITVKGGKADIKPSQHYFLDVPFVCTKLKHFFDREFSDVKSFVKNAAEEQKPCSHKDAVWETAQFLKRNRDKKILFIKGSGSLGYNMYYWDKLFSNFPNCWFVEGGPCDETGIYAHVKDFGCIKNPAVTNLSQAETIILFGKNARNCSPHLYAYLKKMKKNGKKIVYIDPVKTATAELADKFIRINPGTDGLLTAALLEEIVPGQGRKIDGILEKTGLLSEDFNYLKECVKDGKTAFIQGFGLQRYSNGANIVSWINRLAVYTNNEHLLYYGKSSQENLNKPDIPKKNMVNIADITQKMDERFFDIYVVVGTNPVITYPEPRLQIKAFEEKPLICIDTNYTDTSKYADYFIKSAGMFAQDDFSESYFFNIKGERNAVNTESPSDMQIACGIGEILQTDVSLDKKKNSDAAATRKYTNRALELKEPYVEKDKFRLLTASHYFYLNSQLADKYRDTDNYVFISDKDADELNVSDGALLRVYNETGEFLSRCKISNMVENKTILVYKNRKLIKGWPNMVSKSIPTDSKTGLAYYDTFVNVERSNG</sequence>
<dbReference type="SUPFAM" id="SSF53706">
    <property type="entry name" value="Formate dehydrogenase/DMSO reductase, domains 1-3"/>
    <property type="match status" value="1"/>
</dbReference>
<feature type="domain" description="Molybdopterin oxidoreductase" evidence="5">
    <location>
        <begin position="73"/>
        <end position="364"/>
    </location>
</feature>
<name>A0A5D0MZ45_FLESI</name>
<evidence type="ECO:0000313" key="8">
    <source>
        <dbReference type="Proteomes" id="UP000323337"/>
    </source>
</evidence>
<comment type="similarity">
    <text evidence="1">Belongs to the prokaryotic molybdopterin-containing oxidoreductase family.</text>
</comment>
<dbReference type="PANTHER" id="PTHR43742">
    <property type="entry name" value="TRIMETHYLAMINE-N-OXIDE REDUCTASE"/>
    <property type="match status" value="1"/>
</dbReference>
<gene>
    <name evidence="7" type="ORF">FXF49_00100</name>
</gene>
<evidence type="ECO:0000256" key="3">
    <source>
        <dbReference type="ARBA" id="ARBA00023004"/>
    </source>
</evidence>
<accession>A0A5D0MZ45</accession>
<dbReference type="Gene3D" id="3.40.50.740">
    <property type="match status" value="2"/>
</dbReference>
<dbReference type="SUPFAM" id="SSF50692">
    <property type="entry name" value="ADC-like"/>
    <property type="match status" value="1"/>
</dbReference>
<evidence type="ECO:0000256" key="4">
    <source>
        <dbReference type="ARBA" id="ARBA00023014"/>
    </source>
</evidence>
<evidence type="ECO:0000259" key="6">
    <source>
        <dbReference type="Pfam" id="PF01568"/>
    </source>
</evidence>
<dbReference type="InterPro" id="IPR009010">
    <property type="entry name" value="Asp_de-COase-like_dom_sf"/>
</dbReference>
<dbReference type="Gene3D" id="2.40.40.20">
    <property type="match status" value="1"/>
</dbReference>
<dbReference type="Pfam" id="PF00384">
    <property type="entry name" value="Molybdopterin"/>
    <property type="match status" value="1"/>
</dbReference>
<dbReference type="InterPro" id="IPR006657">
    <property type="entry name" value="MoPterin_dinucl-bd_dom"/>
</dbReference>
<dbReference type="EMBL" id="VSIV01000004">
    <property type="protein sequence ID" value="TYB37301.1"/>
    <property type="molecule type" value="Genomic_DNA"/>
</dbReference>
<dbReference type="PANTHER" id="PTHR43742:SF6">
    <property type="entry name" value="OXIDOREDUCTASE YYAE-RELATED"/>
    <property type="match status" value="1"/>
</dbReference>
<proteinExistence type="inferred from homology"/>
<reference evidence="7 8" key="1">
    <citation type="submission" date="2019-08" db="EMBL/GenBank/DDBJ databases">
        <title>Genomic characterization of a novel candidate phylum (ARYD3) from a high temperature, high salinity tertiary oil reservoir in north central Oklahoma, USA.</title>
        <authorList>
            <person name="Youssef N.H."/>
            <person name="Yadav A."/>
            <person name="Elshahed M.S."/>
        </authorList>
    </citation>
    <scope>NUCLEOTIDE SEQUENCE [LARGE SCALE GENOMIC DNA]</scope>
    <source>
        <strain evidence="7">ARYD1</strain>
    </source>
</reference>
<dbReference type="GO" id="GO:0051536">
    <property type="term" value="F:iron-sulfur cluster binding"/>
    <property type="evidence" value="ECO:0007669"/>
    <property type="project" value="UniProtKB-KW"/>
</dbReference>
<dbReference type="AlphaFoldDB" id="A0A5D0MZ45"/>
<organism evidence="7 8">
    <name type="scientific">Flexistipes sinusarabici</name>
    <dbReference type="NCBI Taxonomy" id="2352"/>
    <lineage>
        <taxon>Bacteria</taxon>
        <taxon>Pseudomonadati</taxon>
        <taxon>Deferribacterota</taxon>
        <taxon>Deferribacteres</taxon>
        <taxon>Deferribacterales</taxon>
        <taxon>Flexistipitaceae</taxon>
        <taxon>Flexistipes</taxon>
    </lineage>
</organism>
<dbReference type="Pfam" id="PF01568">
    <property type="entry name" value="Molydop_binding"/>
    <property type="match status" value="1"/>
</dbReference>
<dbReference type="Gene3D" id="3.40.228.10">
    <property type="entry name" value="Dimethylsulfoxide Reductase, domain 2"/>
    <property type="match status" value="1"/>
</dbReference>
<evidence type="ECO:0000313" key="7">
    <source>
        <dbReference type="EMBL" id="TYB37301.1"/>
    </source>
</evidence>
<dbReference type="GO" id="GO:0046872">
    <property type="term" value="F:metal ion binding"/>
    <property type="evidence" value="ECO:0007669"/>
    <property type="project" value="UniProtKB-KW"/>
</dbReference>